<dbReference type="Gene3D" id="3.40.190.10">
    <property type="entry name" value="Periplasmic binding protein-like II"/>
    <property type="match status" value="1"/>
</dbReference>
<comment type="subcellular location">
    <subcellularLocation>
        <location evidence="1">Periplasm</location>
    </subcellularLocation>
</comment>
<evidence type="ECO:0000259" key="4">
    <source>
        <dbReference type="Pfam" id="PF00496"/>
    </source>
</evidence>
<dbReference type="PANTHER" id="PTHR30290:SF38">
    <property type="entry name" value="D,D-DIPEPTIDE-BINDING PERIPLASMIC PROTEIN DDPA-RELATED"/>
    <property type="match status" value="1"/>
</dbReference>
<sequence>MRWRNWLALGALALGPLAFGIGAAPLRAEPLKVVLEAEIVTLDPHFTGAYITRTFGYMVFDTLFGPDSKGTMQPQMVDKYTTSEDGLTWNFTLRPGQSFHDGAPVTGADVVASLKRWFTRSALGGRLAAVTDRLEATGPGSFTLVLKERYGLVLDTLGTTSSPTPFIMPARIAATPGARQVSEIVGSGPFVYDRARHRTGDSLYLRRNEAYRPRPEPTDFLAGAKVVKVDGLDIRVIPDGATAYSALQAGDIDYMQYAPFDMLAAIERDRRLRLMNFTGAHRFTGHYRVNTASPPFNDPAIRRVLLRLVNQTEVMAGLGLDGRYSESCAAFFICGSPYETLQGAEALVDPSIEAAAAALKQTKYAGEPVIVLTASDLEAPKVSSQILADRLARAGFKVDLQVMDWASVLARRTQRQGWSVYGVHALGFDLASPLTNSVIAFNCTSSLTGGFICDQRLVPLYEAFARAPSREAQRDIAGQIQAIIYEQGLGIPFGQFAQPAAYRAVLEGLPNSAIPLFWNVTKK</sequence>
<dbReference type="Gene3D" id="3.10.105.10">
    <property type="entry name" value="Dipeptide-binding Protein, Domain 3"/>
    <property type="match status" value="1"/>
</dbReference>
<keyword evidence="3" id="KW-0732">Signal</keyword>
<proteinExistence type="inferred from homology"/>
<gene>
    <name evidence="5" type="ORF">BKE38_10625</name>
</gene>
<protein>
    <submittedName>
        <fullName evidence="5">Substrate-binding protein</fullName>
    </submittedName>
</protein>
<dbReference type="GO" id="GO:1904680">
    <property type="term" value="F:peptide transmembrane transporter activity"/>
    <property type="evidence" value="ECO:0007669"/>
    <property type="project" value="TreeGrafter"/>
</dbReference>
<accession>A0A1V2H3P7</accession>
<evidence type="ECO:0000256" key="2">
    <source>
        <dbReference type="ARBA" id="ARBA00005695"/>
    </source>
</evidence>
<evidence type="ECO:0000256" key="1">
    <source>
        <dbReference type="ARBA" id="ARBA00004418"/>
    </source>
</evidence>
<dbReference type="PANTHER" id="PTHR30290">
    <property type="entry name" value="PERIPLASMIC BINDING COMPONENT OF ABC TRANSPORTER"/>
    <property type="match status" value="1"/>
</dbReference>
<organism evidence="5 6">
    <name type="scientific">Teichococcus deserti</name>
    <dbReference type="NCBI Taxonomy" id="1817963"/>
    <lineage>
        <taxon>Bacteria</taxon>
        <taxon>Pseudomonadati</taxon>
        <taxon>Pseudomonadota</taxon>
        <taxon>Alphaproteobacteria</taxon>
        <taxon>Acetobacterales</taxon>
        <taxon>Roseomonadaceae</taxon>
        <taxon>Roseomonas</taxon>
    </lineage>
</organism>
<name>A0A1V2H3P7_9PROT</name>
<reference evidence="5 6" key="1">
    <citation type="submission" date="2016-10" db="EMBL/GenBank/DDBJ databases">
        <title>Draft Genome sequence of Roseomonas sp. strain M3.</title>
        <authorList>
            <person name="Subhash Y."/>
            <person name="Lee S."/>
        </authorList>
    </citation>
    <scope>NUCLEOTIDE SEQUENCE [LARGE SCALE GENOMIC DNA]</scope>
    <source>
        <strain evidence="5 6">M3</strain>
    </source>
</reference>
<dbReference type="SUPFAM" id="SSF53850">
    <property type="entry name" value="Periplasmic binding protein-like II"/>
    <property type="match status" value="1"/>
</dbReference>
<evidence type="ECO:0000313" key="6">
    <source>
        <dbReference type="Proteomes" id="UP000188879"/>
    </source>
</evidence>
<dbReference type="Pfam" id="PF00496">
    <property type="entry name" value="SBP_bac_5"/>
    <property type="match status" value="1"/>
</dbReference>
<dbReference type="Proteomes" id="UP000188879">
    <property type="component" value="Unassembled WGS sequence"/>
</dbReference>
<feature type="domain" description="Solute-binding protein family 5" evidence="4">
    <location>
        <begin position="72"/>
        <end position="423"/>
    </location>
</feature>
<evidence type="ECO:0000256" key="3">
    <source>
        <dbReference type="ARBA" id="ARBA00022729"/>
    </source>
</evidence>
<comment type="similarity">
    <text evidence="2">Belongs to the bacterial solute-binding protein 5 family.</text>
</comment>
<dbReference type="CDD" id="cd08502">
    <property type="entry name" value="PBP2_NikA_DppA_OppA_like_16"/>
    <property type="match status" value="1"/>
</dbReference>
<dbReference type="InterPro" id="IPR039424">
    <property type="entry name" value="SBP_5"/>
</dbReference>
<dbReference type="InterPro" id="IPR000914">
    <property type="entry name" value="SBP_5_dom"/>
</dbReference>
<keyword evidence="6" id="KW-1185">Reference proteome</keyword>
<evidence type="ECO:0000313" key="5">
    <source>
        <dbReference type="EMBL" id="ONG54282.1"/>
    </source>
</evidence>
<comment type="caution">
    <text evidence="5">The sequence shown here is derived from an EMBL/GenBank/DDBJ whole genome shotgun (WGS) entry which is preliminary data.</text>
</comment>
<dbReference type="EMBL" id="MLCO01000087">
    <property type="protein sequence ID" value="ONG54282.1"/>
    <property type="molecule type" value="Genomic_DNA"/>
</dbReference>
<dbReference type="GO" id="GO:0015833">
    <property type="term" value="P:peptide transport"/>
    <property type="evidence" value="ECO:0007669"/>
    <property type="project" value="TreeGrafter"/>
</dbReference>
<dbReference type="AlphaFoldDB" id="A0A1V2H3P7"/>